<name>A0A8X7SHH4_BRACI</name>
<keyword evidence="2" id="KW-1185">Reference proteome</keyword>
<comment type="caution">
    <text evidence="1">The sequence shown here is derived from an EMBL/GenBank/DDBJ whole genome shotgun (WGS) entry which is preliminary data.</text>
</comment>
<protein>
    <submittedName>
        <fullName evidence="1">Uncharacterized protein</fullName>
    </submittedName>
</protein>
<gene>
    <name evidence="1" type="ORF">Bca52824_026892</name>
</gene>
<reference evidence="1 2" key="1">
    <citation type="submission" date="2020-02" db="EMBL/GenBank/DDBJ databases">
        <authorList>
            <person name="Ma Q."/>
            <person name="Huang Y."/>
            <person name="Song X."/>
            <person name="Pei D."/>
        </authorList>
    </citation>
    <scope>NUCLEOTIDE SEQUENCE [LARGE SCALE GENOMIC DNA]</scope>
    <source>
        <strain evidence="1">Sxm20200214</strain>
        <tissue evidence="1">Leaf</tissue>
    </source>
</reference>
<sequence>MAIYLTAGAVEKLANGDVRSEIQMILVLHVLKSTIVVVNEREAAVLWLTDGQGHEIRALLKGDLSLVKDKIIESGSNIQLLQFTTGTTRLFPQRFVCIIAANVILSSSDVIGQPHSDVIGQPQGPQHNFDVEPLVANTQESNSVKPLVADELKIFRNRIKDAKAFVCDTRTTKDGIRAAIRCFDMIITKFNMLLSDLRVPLEEPRALPSNDDSEDLYMDQLRLNAISLIQFFMKWIVPQLLELFHSTTYVPELNKIQSVVDGCSISVYRLTTEGFDCKKDEDKDFEWFP</sequence>
<dbReference type="Gene3D" id="2.40.50.140">
    <property type="entry name" value="Nucleic acid-binding proteins"/>
    <property type="match status" value="1"/>
</dbReference>
<accession>A0A8X7SHH4</accession>
<proteinExistence type="predicted"/>
<organism evidence="1 2">
    <name type="scientific">Brassica carinata</name>
    <name type="common">Ethiopian mustard</name>
    <name type="synonym">Abyssinian cabbage</name>
    <dbReference type="NCBI Taxonomy" id="52824"/>
    <lineage>
        <taxon>Eukaryota</taxon>
        <taxon>Viridiplantae</taxon>
        <taxon>Streptophyta</taxon>
        <taxon>Embryophyta</taxon>
        <taxon>Tracheophyta</taxon>
        <taxon>Spermatophyta</taxon>
        <taxon>Magnoliopsida</taxon>
        <taxon>eudicotyledons</taxon>
        <taxon>Gunneridae</taxon>
        <taxon>Pentapetalae</taxon>
        <taxon>rosids</taxon>
        <taxon>malvids</taxon>
        <taxon>Brassicales</taxon>
        <taxon>Brassicaceae</taxon>
        <taxon>Brassiceae</taxon>
        <taxon>Brassica</taxon>
    </lineage>
</organism>
<evidence type="ECO:0000313" key="2">
    <source>
        <dbReference type="Proteomes" id="UP000886595"/>
    </source>
</evidence>
<dbReference type="Proteomes" id="UP000886595">
    <property type="component" value="Unassembled WGS sequence"/>
</dbReference>
<dbReference type="InterPro" id="IPR012340">
    <property type="entry name" value="NA-bd_OB-fold"/>
</dbReference>
<dbReference type="OrthoDB" id="1062600at2759"/>
<evidence type="ECO:0000313" key="1">
    <source>
        <dbReference type="EMBL" id="KAG2307144.1"/>
    </source>
</evidence>
<dbReference type="AlphaFoldDB" id="A0A8X7SHH4"/>
<dbReference type="EMBL" id="JAAMPC010000006">
    <property type="protein sequence ID" value="KAG2307144.1"/>
    <property type="molecule type" value="Genomic_DNA"/>
</dbReference>